<name>A0ACB5UFF0_9FIRM</name>
<dbReference type="EMBL" id="BTPU01000010">
    <property type="protein sequence ID" value="GMQ61590.1"/>
    <property type="molecule type" value="Genomic_DNA"/>
</dbReference>
<gene>
    <name evidence="1" type="ORF">AN2V17_08190</name>
</gene>
<accession>A0ACB5UFF0</accession>
<organism evidence="1 2">
    <name type="scientific">Vallitalea maricola</name>
    <dbReference type="NCBI Taxonomy" id="3074433"/>
    <lineage>
        <taxon>Bacteria</taxon>
        <taxon>Bacillati</taxon>
        <taxon>Bacillota</taxon>
        <taxon>Clostridia</taxon>
        <taxon>Lachnospirales</taxon>
        <taxon>Vallitaleaceae</taxon>
        <taxon>Vallitalea</taxon>
    </lineage>
</organism>
<keyword evidence="2" id="KW-1185">Reference proteome</keyword>
<reference evidence="1" key="1">
    <citation type="submission" date="2023-09" db="EMBL/GenBank/DDBJ databases">
        <title>Vallitalea sediminicola and Vallitalea maricola sp. nov., anaerobic bacteria isolated from marine sediment.</title>
        <authorList>
            <person name="Hirano S."/>
            <person name="Maeda A."/>
            <person name="Terahara T."/>
            <person name="Mori K."/>
            <person name="Hamada M."/>
            <person name="Matsumoto R."/>
            <person name="Kobayashi T."/>
        </authorList>
    </citation>
    <scope>NUCLEOTIDE SEQUENCE</scope>
    <source>
        <strain evidence="1">AN17-2</strain>
    </source>
</reference>
<dbReference type="Proteomes" id="UP001374599">
    <property type="component" value="Unassembled WGS sequence"/>
</dbReference>
<sequence>MMKIGSRNIKTAISVFICISIFQLLNRPYPFYACIAAVICMKNSIQNSFVVGKNRMIGTTIGGVIGLILSLVFGNYSIVVGLGVVVVIYLCNLCKQSDSIVIACIVFIAIMTNLKGTPSHIYAVNRVIDTFIGIIVSIIVNVFPKIKDIRKKA</sequence>
<comment type="caution">
    <text evidence="1">The sequence shown here is derived from an EMBL/GenBank/DDBJ whole genome shotgun (WGS) entry which is preliminary data.</text>
</comment>
<evidence type="ECO:0000313" key="2">
    <source>
        <dbReference type="Proteomes" id="UP001374599"/>
    </source>
</evidence>
<evidence type="ECO:0000313" key="1">
    <source>
        <dbReference type="EMBL" id="GMQ61590.1"/>
    </source>
</evidence>
<proteinExistence type="predicted"/>
<protein>
    <submittedName>
        <fullName evidence="1">Uncharacterized protein</fullName>
    </submittedName>
</protein>